<proteinExistence type="predicted"/>
<evidence type="ECO:0000313" key="3">
    <source>
        <dbReference type="EMBL" id="KKU03870.1"/>
    </source>
</evidence>
<dbReference type="AlphaFoldDB" id="A0A0G1Q5E4"/>
<evidence type="ECO:0000313" key="4">
    <source>
        <dbReference type="Proteomes" id="UP000034696"/>
    </source>
</evidence>
<sequence>MTERYKQKQEQSDQNSQETKTEETRTKEPMRHETFELHGTRIEFFGIKHTTPFLNQHRETLTNAIRNAAIVFLEGAPHTEGIFSEETIKELQSFFSRKGYQPSRESIERFILEKKQGFAFYAALENIAAQYGKPIATADPAAAMGDAFKKIIIGKTFEDIDDDTERARTALIVGGILLAALPSCGNNLKECLKNLMPKTLDAEKNVKAEQKSEQLPREQKPKGKMSRRNFLRVLGGGIAAPALLSETASALFEKNMEPPGYRRHIRRRASRINPPLRRVAERAGAQAGRVSPVPHRCTSET</sequence>
<dbReference type="EMBL" id="LCKT01000032">
    <property type="protein sequence ID" value="KKU03870.1"/>
    <property type="molecule type" value="Genomic_DNA"/>
</dbReference>
<feature type="region of interest" description="Disordered" evidence="1">
    <location>
        <begin position="1"/>
        <end position="31"/>
    </location>
</feature>
<name>A0A0G1Q5E4_9BACT</name>
<feature type="compositionally biased region" description="Basic and acidic residues" evidence="1">
    <location>
        <begin position="19"/>
        <end position="31"/>
    </location>
</feature>
<feature type="region of interest" description="Disordered" evidence="1">
    <location>
        <begin position="272"/>
        <end position="301"/>
    </location>
</feature>
<keyword evidence="2" id="KW-0472">Membrane</keyword>
<feature type="compositionally biased region" description="Basic and acidic residues" evidence="1">
    <location>
        <begin position="1"/>
        <end position="11"/>
    </location>
</feature>
<keyword evidence="2" id="KW-1133">Transmembrane helix</keyword>
<feature type="region of interest" description="Disordered" evidence="1">
    <location>
        <begin position="205"/>
        <end position="225"/>
    </location>
</feature>
<protein>
    <submittedName>
        <fullName evidence="3">Uncharacterized protein</fullName>
    </submittedName>
</protein>
<keyword evidence="2" id="KW-0812">Transmembrane</keyword>
<comment type="caution">
    <text evidence="3">The sequence shown here is derived from an EMBL/GenBank/DDBJ whole genome shotgun (WGS) entry which is preliminary data.</text>
</comment>
<evidence type="ECO:0000256" key="2">
    <source>
        <dbReference type="SAM" id="Phobius"/>
    </source>
</evidence>
<accession>A0A0G1Q5E4</accession>
<gene>
    <name evidence="3" type="ORF">UX06_C0032G0010</name>
</gene>
<evidence type="ECO:0000256" key="1">
    <source>
        <dbReference type="SAM" id="MobiDB-lite"/>
    </source>
</evidence>
<organism evidence="3 4">
    <name type="scientific">Candidatus Giovannonibacteria bacterium GW2011_GWA2_45_21</name>
    <dbReference type="NCBI Taxonomy" id="1618649"/>
    <lineage>
        <taxon>Bacteria</taxon>
        <taxon>Candidatus Giovannoniibacteriota</taxon>
    </lineage>
</organism>
<reference evidence="3 4" key="1">
    <citation type="journal article" date="2015" name="Nature">
        <title>rRNA introns, odd ribosomes, and small enigmatic genomes across a large radiation of phyla.</title>
        <authorList>
            <person name="Brown C.T."/>
            <person name="Hug L.A."/>
            <person name="Thomas B.C."/>
            <person name="Sharon I."/>
            <person name="Castelle C.J."/>
            <person name="Singh A."/>
            <person name="Wilkins M.J."/>
            <person name="Williams K.H."/>
            <person name="Banfield J.F."/>
        </authorList>
    </citation>
    <scope>NUCLEOTIDE SEQUENCE [LARGE SCALE GENOMIC DNA]</scope>
</reference>
<dbReference type="Proteomes" id="UP000034696">
    <property type="component" value="Unassembled WGS sequence"/>
</dbReference>
<feature type="compositionally biased region" description="Basic and acidic residues" evidence="1">
    <location>
        <begin position="205"/>
        <end position="221"/>
    </location>
</feature>
<feature type="transmembrane region" description="Helical" evidence="2">
    <location>
        <begin position="230"/>
        <end position="252"/>
    </location>
</feature>